<gene>
    <name evidence="1" type="ORF">C7U56_15035</name>
</gene>
<reference evidence="1 2" key="1">
    <citation type="submission" date="2018-03" db="EMBL/GenBank/DDBJ databases">
        <title>Lachnoclostridium SNUG30386 gen.nov., sp.nov., isolated from human faeces.</title>
        <authorList>
            <person name="Seo B."/>
            <person name="Jeon K."/>
            <person name="Ko G."/>
        </authorList>
    </citation>
    <scope>NUCLEOTIDE SEQUENCE [LARGE SCALE GENOMIC DNA]</scope>
    <source>
        <strain evidence="1 2">SNUG30386</strain>
    </source>
</reference>
<sequence length="61" mass="7593">MLMHKYRRFETQRTNYHTQSPMWSDYEILFIAIILTVCYNDSHWDKKAVWLFVPTIRQKIK</sequence>
<keyword evidence="2" id="KW-1185">Reference proteome</keyword>
<dbReference type="Proteomes" id="UP000241048">
    <property type="component" value="Unassembled WGS sequence"/>
</dbReference>
<evidence type="ECO:0000313" key="1">
    <source>
        <dbReference type="EMBL" id="PST35798.1"/>
    </source>
</evidence>
<proteinExistence type="predicted"/>
<comment type="caution">
    <text evidence="1">The sequence shown here is derived from an EMBL/GenBank/DDBJ whole genome shotgun (WGS) entry which is preliminary data.</text>
</comment>
<evidence type="ECO:0000313" key="2">
    <source>
        <dbReference type="Proteomes" id="UP000241048"/>
    </source>
</evidence>
<dbReference type="AlphaFoldDB" id="A0A2T3FKK9"/>
<dbReference type="EMBL" id="PYLO01000007">
    <property type="protein sequence ID" value="PST35798.1"/>
    <property type="molecule type" value="Genomic_DNA"/>
</dbReference>
<name>A0A2T3FKK9_9CLOT</name>
<organism evidence="1 2">
    <name type="scientific">Clostridium fessum</name>
    <dbReference type="NCBI Taxonomy" id="2126740"/>
    <lineage>
        <taxon>Bacteria</taxon>
        <taxon>Bacillati</taxon>
        <taxon>Bacillota</taxon>
        <taxon>Clostridia</taxon>
        <taxon>Eubacteriales</taxon>
        <taxon>Clostridiaceae</taxon>
        <taxon>Clostridium</taxon>
    </lineage>
</organism>
<protein>
    <submittedName>
        <fullName evidence="1">Uncharacterized protein</fullName>
    </submittedName>
</protein>
<accession>A0A2T3FKK9</accession>